<keyword evidence="1" id="KW-1133">Transmembrane helix</keyword>
<dbReference type="EMBL" id="MLBF01000003">
    <property type="protein sequence ID" value="OLN33287.1"/>
    <property type="molecule type" value="Genomic_DNA"/>
</dbReference>
<proteinExistence type="predicted"/>
<sequence length="163" mass="18320">MDGFEFVDKIPNWLRWILFIPMPIIIARIVIVLGSFCTNLVIGGGFEVESSSWFYSTLFIMYDNAMTPMIMGISGFIIAPKKKFICGLIQALIWGLFVVASLCIAVTYSIMSGDTASLASWEAVKLYMMAIIGLISVVYISVEMFKLEKEGFTNLNEKTYETF</sequence>
<dbReference type="STRING" id="1888891.DSOL_0533"/>
<organism evidence="2 3">
    <name type="scientific">Desulfosporosinus metallidurans</name>
    <dbReference type="NCBI Taxonomy" id="1888891"/>
    <lineage>
        <taxon>Bacteria</taxon>
        <taxon>Bacillati</taxon>
        <taxon>Bacillota</taxon>
        <taxon>Clostridia</taxon>
        <taxon>Eubacteriales</taxon>
        <taxon>Desulfitobacteriaceae</taxon>
        <taxon>Desulfosporosinus</taxon>
    </lineage>
</organism>
<comment type="caution">
    <text evidence="2">The sequence shown here is derived from an EMBL/GenBank/DDBJ whole genome shotgun (WGS) entry which is preliminary data.</text>
</comment>
<dbReference type="Proteomes" id="UP000186102">
    <property type="component" value="Unassembled WGS sequence"/>
</dbReference>
<keyword evidence="1" id="KW-0472">Membrane</keyword>
<feature type="transmembrane region" description="Helical" evidence="1">
    <location>
        <begin position="123"/>
        <end position="142"/>
    </location>
</feature>
<feature type="transmembrane region" description="Helical" evidence="1">
    <location>
        <begin position="16"/>
        <end position="42"/>
    </location>
</feature>
<feature type="transmembrane region" description="Helical" evidence="1">
    <location>
        <begin position="54"/>
        <end position="79"/>
    </location>
</feature>
<dbReference type="RefSeq" id="WP_075363357.1">
    <property type="nucleotide sequence ID" value="NZ_MLBF01000003.1"/>
</dbReference>
<name>A0A1Q8R0Z8_9FIRM</name>
<protein>
    <submittedName>
        <fullName evidence="2">Uncharacterized protein</fullName>
    </submittedName>
</protein>
<evidence type="ECO:0000313" key="3">
    <source>
        <dbReference type="Proteomes" id="UP000186102"/>
    </source>
</evidence>
<feature type="transmembrane region" description="Helical" evidence="1">
    <location>
        <begin position="91"/>
        <end position="111"/>
    </location>
</feature>
<gene>
    <name evidence="2" type="ORF">DSOL_0533</name>
</gene>
<evidence type="ECO:0000313" key="2">
    <source>
        <dbReference type="EMBL" id="OLN33287.1"/>
    </source>
</evidence>
<accession>A0A1Q8R0Z8</accession>
<evidence type="ECO:0000256" key="1">
    <source>
        <dbReference type="SAM" id="Phobius"/>
    </source>
</evidence>
<reference evidence="2 3" key="1">
    <citation type="submission" date="2016-09" db="EMBL/GenBank/DDBJ databases">
        <title>Complete genome of Desulfosporosinus sp. OL.</title>
        <authorList>
            <person name="Mardanov A."/>
            <person name="Beletsky A."/>
            <person name="Panova A."/>
            <person name="Karnachuk O."/>
            <person name="Ravin N."/>
        </authorList>
    </citation>
    <scope>NUCLEOTIDE SEQUENCE [LARGE SCALE GENOMIC DNA]</scope>
    <source>
        <strain evidence="2 3">OL</strain>
    </source>
</reference>
<dbReference type="AlphaFoldDB" id="A0A1Q8R0Z8"/>
<keyword evidence="1" id="KW-0812">Transmembrane</keyword>
<keyword evidence="3" id="KW-1185">Reference proteome</keyword>